<feature type="domain" description="Spo11/DNA topoisomerase VI subunit A N-terminal" evidence="11">
    <location>
        <begin position="204"/>
        <end position="248"/>
    </location>
</feature>
<evidence type="ECO:0000259" key="11">
    <source>
        <dbReference type="Pfam" id="PF04406"/>
    </source>
</evidence>
<keyword evidence="5" id="KW-0479">Metal-binding</keyword>
<dbReference type="InterPro" id="IPR036388">
    <property type="entry name" value="WH-like_DNA-bd_sf"/>
</dbReference>
<evidence type="ECO:0000256" key="4">
    <source>
        <dbReference type="ARBA" id="ARBA00012895"/>
    </source>
</evidence>
<organism evidence="13 14">
    <name type="scientific">Fragilariopsis cylindrus CCMP1102</name>
    <dbReference type="NCBI Taxonomy" id="635003"/>
    <lineage>
        <taxon>Eukaryota</taxon>
        <taxon>Sar</taxon>
        <taxon>Stramenopiles</taxon>
        <taxon>Ochrophyta</taxon>
        <taxon>Bacillariophyta</taxon>
        <taxon>Bacillariophyceae</taxon>
        <taxon>Bacillariophycidae</taxon>
        <taxon>Bacillariales</taxon>
        <taxon>Bacillariaceae</taxon>
        <taxon>Fragilariopsis</taxon>
    </lineage>
</organism>
<dbReference type="Gene3D" id="3.40.1360.10">
    <property type="match status" value="1"/>
</dbReference>
<dbReference type="InterPro" id="IPR036078">
    <property type="entry name" value="Spo11/TopoVI_A_sf"/>
</dbReference>
<proteinExistence type="inferred from homology"/>
<dbReference type="PANTHER" id="PTHR10848">
    <property type="entry name" value="MEIOTIC RECOMBINATION PROTEIN SPO11"/>
    <property type="match status" value="1"/>
</dbReference>
<comment type="cofactor">
    <cofactor evidence="2">
        <name>Mg(2+)</name>
        <dbReference type="ChEBI" id="CHEBI:18420"/>
    </cofactor>
</comment>
<dbReference type="GO" id="GO:0042138">
    <property type="term" value="P:meiotic DNA double-strand break formation"/>
    <property type="evidence" value="ECO:0007669"/>
    <property type="project" value="TreeGrafter"/>
</dbReference>
<dbReference type="EMBL" id="KV784361">
    <property type="protein sequence ID" value="OEU14011.1"/>
    <property type="molecule type" value="Genomic_DNA"/>
</dbReference>
<evidence type="ECO:0000256" key="1">
    <source>
        <dbReference type="ARBA" id="ARBA00000185"/>
    </source>
</evidence>
<reference evidence="13 14" key="1">
    <citation type="submission" date="2016-09" db="EMBL/GenBank/DDBJ databases">
        <title>Extensive genetic diversity and differential bi-allelic expression allows diatom success in the polar Southern Ocean.</title>
        <authorList>
            <consortium name="DOE Joint Genome Institute"/>
            <person name="Mock T."/>
            <person name="Otillar R.P."/>
            <person name="Strauss J."/>
            <person name="Dupont C."/>
            <person name="Frickenhaus S."/>
            <person name="Maumus F."/>
            <person name="Mcmullan M."/>
            <person name="Sanges R."/>
            <person name="Schmutz J."/>
            <person name="Toseland A."/>
            <person name="Valas R."/>
            <person name="Veluchamy A."/>
            <person name="Ward B.J."/>
            <person name="Allen A."/>
            <person name="Barry K."/>
            <person name="Falciatore A."/>
            <person name="Ferrante M."/>
            <person name="Fortunato A.E."/>
            <person name="Gloeckner G."/>
            <person name="Gruber A."/>
            <person name="Hipkin R."/>
            <person name="Janech M."/>
            <person name="Kroth P."/>
            <person name="Leese F."/>
            <person name="Lindquist E."/>
            <person name="Lyon B.R."/>
            <person name="Martin J."/>
            <person name="Mayer C."/>
            <person name="Parker M."/>
            <person name="Quesneville H."/>
            <person name="Raymond J."/>
            <person name="Uhlig C."/>
            <person name="Valentin K.U."/>
            <person name="Worden A.Z."/>
            <person name="Armbrust E.V."/>
            <person name="Bowler C."/>
            <person name="Green B."/>
            <person name="Moulton V."/>
            <person name="Van Oosterhout C."/>
            <person name="Grigoriev I."/>
        </authorList>
    </citation>
    <scope>NUCLEOTIDE SEQUENCE [LARGE SCALE GENOMIC DNA]</scope>
    <source>
        <strain evidence="13 14">CCMP1102</strain>
    </source>
</reference>
<comment type="catalytic activity">
    <reaction evidence="1">
        <text>ATP-dependent breakage, passage and rejoining of double-stranded DNA.</text>
        <dbReference type="EC" id="5.6.2.2"/>
    </reaction>
</comment>
<dbReference type="PANTHER" id="PTHR10848:SF0">
    <property type="entry name" value="MEIOTIC RECOMBINATION PROTEIN SPO11"/>
    <property type="match status" value="1"/>
</dbReference>
<feature type="domain" description="Topoisomerase 6 subunit A/Spo11 TOPRIM" evidence="12">
    <location>
        <begin position="334"/>
        <end position="523"/>
    </location>
</feature>
<dbReference type="Proteomes" id="UP000095751">
    <property type="component" value="Unassembled WGS sequence"/>
</dbReference>
<dbReference type="GO" id="GO:0003918">
    <property type="term" value="F:DNA topoisomerase type II (double strand cut, ATP-hydrolyzing) activity"/>
    <property type="evidence" value="ECO:0007669"/>
    <property type="project" value="UniProtKB-EC"/>
</dbReference>
<feature type="region of interest" description="Disordered" evidence="10">
    <location>
        <begin position="466"/>
        <end position="488"/>
    </location>
</feature>
<dbReference type="Pfam" id="PF04406">
    <property type="entry name" value="TP6A_N"/>
    <property type="match status" value="1"/>
</dbReference>
<keyword evidence="7" id="KW-0799">Topoisomerase</keyword>
<feature type="compositionally biased region" description="Basic and acidic residues" evidence="10">
    <location>
        <begin position="576"/>
        <end position="593"/>
    </location>
</feature>
<protein>
    <recommendedName>
        <fullName evidence="4">DNA topoisomerase (ATP-hydrolyzing)</fullName>
        <ecNumber evidence="4">5.6.2.2</ecNumber>
    </recommendedName>
</protein>
<dbReference type="GO" id="GO:0007131">
    <property type="term" value="P:reciprocal meiotic recombination"/>
    <property type="evidence" value="ECO:0007669"/>
    <property type="project" value="TreeGrafter"/>
</dbReference>
<feature type="compositionally biased region" description="Basic residues" evidence="10">
    <location>
        <begin position="471"/>
        <end position="481"/>
    </location>
</feature>
<comment type="similarity">
    <text evidence="3">Belongs to the TOP6A family.</text>
</comment>
<evidence type="ECO:0000256" key="3">
    <source>
        <dbReference type="ARBA" id="ARBA00006559"/>
    </source>
</evidence>
<dbReference type="GO" id="GO:0005524">
    <property type="term" value="F:ATP binding"/>
    <property type="evidence" value="ECO:0007669"/>
    <property type="project" value="InterPro"/>
</dbReference>
<dbReference type="GO" id="GO:0046872">
    <property type="term" value="F:metal ion binding"/>
    <property type="evidence" value="ECO:0007669"/>
    <property type="project" value="UniProtKB-KW"/>
</dbReference>
<dbReference type="GO" id="GO:0000228">
    <property type="term" value="C:nuclear chromosome"/>
    <property type="evidence" value="ECO:0007669"/>
    <property type="project" value="TreeGrafter"/>
</dbReference>
<accession>A0A1E7F763</accession>
<keyword evidence="6" id="KW-0460">Magnesium</keyword>
<keyword evidence="14" id="KW-1185">Reference proteome</keyword>
<feature type="compositionally biased region" description="Polar residues" evidence="10">
    <location>
        <begin position="291"/>
        <end position="303"/>
    </location>
</feature>
<dbReference type="InParanoid" id="A0A1E7F763"/>
<feature type="region of interest" description="Disordered" evidence="10">
    <location>
        <begin position="164"/>
        <end position="192"/>
    </location>
</feature>
<dbReference type="EC" id="5.6.2.2" evidence="4"/>
<name>A0A1E7F763_9STRA</name>
<dbReference type="AlphaFoldDB" id="A0A1E7F763"/>
<evidence type="ECO:0000256" key="6">
    <source>
        <dbReference type="ARBA" id="ARBA00022842"/>
    </source>
</evidence>
<dbReference type="SUPFAM" id="SSF56726">
    <property type="entry name" value="DNA topoisomerase IV, alpha subunit"/>
    <property type="match status" value="1"/>
</dbReference>
<evidence type="ECO:0000256" key="5">
    <source>
        <dbReference type="ARBA" id="ARBA00022723"/>
    </source>
</evidence>
<dbReference type="CDD" id="cd00223">
    <property type="entry name" value="TOPRIM_TopoIIB_SPO"/>
    <property type="match status" value="1"/>
</dbReference>
<evidence type="ECO:0000259" key="12">
    <source>
        <dbReference type="Pfam" id="PF21180"/>
    </source>
</evidence>
<dbReference type="PRINTS" id="PR01550">
    <property type="entry name" value="TOP6AFAMILY"/>
</dbReference>
<dbReference type="KEGG" id="fcy:FRACYDRAFT_242364"/>
<dbReference type="OrthoDB" id="43781at2759"/>
<evidence type="ECO:0000256" key="10">
    <source>
        <dbReference type="SAM" id="MobiDB-lite"/>
    </source>
</evidence>
<dbReference type="Gene3D" id="1.10.10.10">
    <property type="entry name" value="Winged helix-like DNA-binding domain superfamily/Winged helix DNA-binding domain"/>
    <property type="match status" value="1"/>
</dbReference>
<gene>
    <name evidence="13" type="primary">Spo11a</name>
    <name evidence="13" type="ORF">FRACYDRAFT_242364</name>
</gene>
<evidence type="ECO:0000313" key="14">
    <source>
        <dbReference type="Proteomes" id="UP000095751"/>
    </source>
</evidence>
<keyword evidence="9 13" id="KW-0413">Isomerase</keyword>
<dbReference type="GO" id="GO:0003677">
    <property type="term" value="F:DNA binding"/>
    <property type="evidence" value="ECO:0007669"/>
    <property type="project" value="UniProtKB-KW"/>
</dbReference>
<sequence>MCLLFFRVSCSDDDENDSANEEERRIARRPCRYNDDDNNNKVYDTRGDYEYSLDHYHEKDNDSHASSSSTSASSSSSSSSSSTVSSVFLSVESVLEKIEELILQTVIEPLIEEEPGPFLPEIDVDNPKTHFKRKLSFHHLTQARSLTSILMVASFCHDLLAPSSSSSVMNNEDDNNEEDSDDDDDVDIEDGNYYYHRRRQNGRRRRRTTTTREVYYFFVTHFRDQRECDKAIWDLVSILNLPSRQSLGLVASPKGWFCGSIDVYNGHTNELKFNGRELDTHGMAITPSTYDNDYTTYNNSKPTNNDRDPMDDDDNNGNGNGNDNIRIESDARCILVIEKEGVYTRLSEDKFFLNYLPCILVTGKGFPDIATRRWVRRMQKTLKIPVYGLCDCNPYGVSVLDTYRYDKGVKICNVEKRRKKKSDDEDDPLEIQWIGLRPSQIEHMNLPSDVFQELTNNDKKRLESLLISSKSKSRTTPKNKNSKSFAERGGWNKEERVRELQAMYKYKVELEALHWKGMDYMCKFVYETILGHEKKHEEESVRRRRRRYRRQSDFSDSDSNDNNSIDPDSGVDDNENEHGHNDDDNDQNRDEQSTKRIANKIDCQGPKRLVAAGSAVVASKLTRKMIYERQALRMGVAPIMLLAVTDQTIYLYT</sequence>
<evidence type="ECO:0000313" key="13">
    <source>
        <dbReference type="EMBL" id="OEU14011.1"/>
    </source>
</evidence>
<evidence type="ECO:0000256" key="9">
    <source>
        <dbReference type="ARBA" id="ARBA00023235"/>
    </source>
</evidence>
<feature type="region of interest" description="Disordered" evidence="10">
    <location>
        <begin position="535"/>
        <end position="593"/>
    </location>
</feature>
<feature type="compositionally biased region" description="Acidic residues" evidence="10">
    <location>
        <begin position="171"/>
        <end position="190"/>
    </location>
</feature>
<dbReference type="InterPro" id="IPR034136">
    <property type="entry name" value="TOPRIM_Topo6A/Spo11"/>
</dbReference>
<feature type="compositionally biased region" description="Low complexity" evidence="10">
    <location>
        <begin position="64"/>
        <end position="82"/>
    </location>
</feature>
<evidence type="ECO:0000256" key="7">
    <source>
        <dbReference type="ARBA" id="ARBA00023029"/>
    </source>
</evidence>
<dbReference type="InterPro" id="IPR013049">
    <property type="entry name" value="Spo11/TopoVI_A_N"/>
</dbReference>
<evidence type="ECO:0000256" key="8">
    <source>
        <dbReference type="ARBA" id="ARBA00023125"/>
    </source>
</evidence>
<feature type="region of interest" description="Disordered" evidence="10">
    <location>
        <begin position="291"/>
        <end position="324"/>
    </location>
</feature>
<keyword evidence="8" id="KW-0238">DNA-binding</keyword>
<feature type="region of interest" description="Disordered" evidence="10">
    <location>
        <begin position="58"/>
        <end position="82"/>
    </location>
</feature>
<dbReference type="GO" id="GO:0000706">
    <property type="term" value="P:meiotic DNA double-strand break processing"/>
    <property type="evidence" value="ECO:0007669"/>
    <property type="project" value="TreeGrafter"/>
</dbReference>
<dbReference type="Pfam" id="PF21180">
    <property type="entry name" value="TOP6A-Spo11_Toprim"/>
    <property type="match status" value="1"/>
</dbReference>
<evidence type="ECO:0000256" key="2">
    <source>
        <dbReference type="ARBA" id="ARBA00001946"/>
    </source>
</evidence>
<dbReference type="InterPro" id="IPR002815">
    <property type="entry name" value="Spo11/TopoVI_A"/>
</dbReference>